<sequence>MGDNLMITDRDLFRSMLPDRDEMSSILLMSYSDFTSIGKVKNAFGINTVEGVSFFPEIEPITPSTTLSEFLQESLPLAVATGSGKARSELIISPVLLEVRKHLERQISLFSGEDFTVDPARGLSGVCDFLISLSPELLEIEAPAVIIVEAKKADLKTGIGQCVAEMVAAQQFNEARGQAIPTIYGCVTSGTQWRFLQLEGTTVTIDLTDYPLPPIDRILGILVWMSRIPPSFDR</sequence>
<evidence type="ECO:0000313" key="2">
    <source>
        <dbReference type="Proteomes" id="UP001328733"/>
    </source>
</evidence>
<accession>A0AAW9QMU0</accession>
<keyword evidence="2" id="KW-1185">Reference proteome</keyword>
<dbReference type="RefSeq" id="WP_332866595.1">
    <property type="nucleotide sequence ID" value="NZ_JBAFSM010000040.1"/>
</dbReference>
<organism evidence="1 2">
    <name type="scientific">Pannus brasiliensis CCIBt3594</name>
    <dbReference type="NCBI Taxonomy" id="1427578"/>
    <lineage>
        <taxon>Bacteria</taxon>
        <taxon>Bacillati</taxon>
        <taxon>Cyanobacteriota</taxon>
        <taxon>Cyanophyceae</taxon>
        <taxon>Oscillatoriophycideae</taxon>
        <taxon>Chroococcales</taxon>
        <taxon>Microcystaceae</taxon>
        <taxon>Pannus</taxon>
    </lineage>
</organism>
<dbReference type="Proteomes" id="UP001328733">
    <property type="component" value="Unassembled WGS sequence"/>
</dbReference>
<evidence type="ECO:0008006" key="3">
    <source>
        <dbReference type="Google" id="ProtNLM"/>
    </source>
</evidence>
<dbReference type="AlphaFoldDB" id="A0AAW9QMU0"/>
<reference evidence="1 2" key="1">
    <citation type="submission" date="2024-01" db="EMBL/GenBank/DDBJ databases">
        <title>Genomic insights into the taxonomy and metabolism of the cyanobacterium Pannus brasiliensis CCIBt3594.</title>
        <authorList>
            <person name="Machado M."/>
            <person name="Botero N.B."/>
            <person name="Andreote A.P.D."/>
            <person name="Feitosa A.M.T."/>
            <person name="Popin R."/>
            <person name="Sivonen K."/>
            <person name="Fiore M.F."/>
        </authorList>
    </citation>
    <scope>NUCLEOTIDE SEQUENCE [LARGE SCALE GENOMIC DNA]</scope>
    <source>
        <strain evidence="1 2">CCIBt3594</strain>
    </source>
</reference>
<proteinExistence type="predicted"/>
<evidence type="ECO:0000313" key="1">
    <source>
        <dbReference type="EMBL" id="MEG3439112.1"/>
    </source>
</evidence>
<protein>
    <recommendedName>
        <fullName evidence="3">Type I restriction enzyme R protein N-terminal domain-containing protein</fullName>
    </recommendedName>
</protein>
<comment type="caution">
    <text evidence="1">The sequence shown here is derived from an EMBL/GenBank/DDBJ whole genome shotgun (WGS) entry which is preliminary data.</text>
</comment>
<gene>
    <name evidence="1" type="ORF">V0288_18445</name>
</gene>
<dbReference type="EMBL" id="JBAFSM010000040">
    <property type="protein sequence ID" value="MEG3439112.1"/>
    <property type="molecule type" value="Genomic_DNA"/>
</dbReference>
<name>A0AAW9QMU0_9CHRO</name>